<dbReference type="PROSITE" id="PS00108">
    <property type="entry name" value="PROTEIN_KINASE_ST"/>
    <property type="match status" value="1"/>
</dbReference>
<dbReference type="Gene3D" id="3.30.200.20">
    <property type="entry name" value="Phosphorylase Kinase, domain 1"/>
    <property type="match status" value="1"/>
</dbReference>
<comment type="similarity">
    <text evidence="8">Belongs to the protein kinase superfamily. Ser/Thr protein kinase family. GCN2 subfamily.</text>
</comment>
<evidence type="ECO:0000256" key="4">
    <source>
        <dbReference type="ARBA" id="ARBA00022741"/>
    </source>
</evidence>
<evidence type="ECO:0000313" key="14">
    <source>
        <dbReference type="Proteomes" id="UP000194236"/>
    </source>
</evidence>
<evidence type="ECO:0000256" key="6">
    <source>
        <dbReference type="ARBA" id="ARBA00022840"/>
    </source>
</evidence>
<evidence type="ECO:0000256" key="3">
    <source>
        <dbReference type="ARBA" id="ARBA00022679"/>
    </source>
</evidence>
<keyword evidence="7" id="KW-0652">Protein synthesis inhibitor</keyword>
<feature type="domain" description="Protein kinase" evidence="12">
    <location>
        <begin position="64"/>
        <end position="410"/>
    </location>
</feature>
<evidence type="ECO:0000313" key="13">
    <source>
        <dbReference type="EMBL" id="OTF71465.1"/>
    </source>
</evidence>
<evidence type="ECO:0000256" key="11">
    <source>
        <dbReference type="SAM" id="Coils"/>
    </source>
</evidence>
<comment type="catalytic activity">
    <reaction evidence="9">
        <text>L-threonyl-[protein] + ATP = O-phospho-L-threonyl-[protein] + ADP + H(+)</text>
        <dbReference type="Rhea" id="RHEA:46608"/>
        <dbReference type="Rhea" id="RHEA-COMP:11060"/>
        <dbReference type="Rhea" id="RHEA-COMP:11605"/>
        <dbReference type="ChEBI" id="CHEBI:15378"/>
        <dbReference type="ChEBI" id="CHEBI:30013"/>
        <dbReference type="ChEBI" id="CHEBI:30616"/>
        <dbReference type="ChEBI" id="CHEBI:61977"/>
        <dbReference type="ChEBI" id="CHEBI:456216"/>
        <dbReference type="EC" id="2.7.11.1"/>
    </reaction>
    <physiologicalReaction direction="left-to-right" evidence="9">
        <dbReference type="Rhea" id="RHEA:46609"/>
    </physiologicalReaction>
</comment>
<dbReference type="GO" id="GO:0017148">
    <property type="term" value="P:negative regulation of translation"/>
    <property type="evidence" value="ECO:0007669"/>
    <property type="project" value="UniProtKB-KW"/>
</dbReference>
<sequence length="463" mass="53561">MEMSIEKEPKKPSKLGWTNLFKKDDKIVNKSPVIEENQVVRRNRNRARHLLLVETLVRKLCYPIESDPELPNGKVNKVKHRFDEQQYAVKRIRLKQGQLNKLNRETIICAKLSHPNIVVYKTSWIQKCSSNNVDDHNLESTTSATQNSTAVDSIISKSICGSTKRKSKFFGSSSSSSSSSLSSSSIKKIESKMIDEMENPEQPTFLFIQMELCGQNLKDYIVKRNDLLKRTDKLDLTIELKWFEQILAGVQHMHKEQLIHRDLKPSNILFTLDGKHLKICDFGLSAWILESYDNHDPESLFDNDREKLLSFGMGTAPYAAPEQLSQSNYDHRVDIYSLGIILLELVYPLGSEMEKSKFVKQLKELRTLPQEFNDNDRYKNLGQLILAMTEKDAEKRIKTINLIERRLKKIRTQLKSKVPKMTALQQKNNEILQLKQEIARLQEENQLLKAEKINDNNGEETMK</sequence>
<evidence type="ECO:0000256" key="9">
    <source>
        <dbReference type="ARBA" id="ARBA00048659"/>
    </source>
</evidence>
<reference evidence="13 14" key="1">
    <citation type="submission" date="2017-03" db="EMBL/GenBank/DDBJ databases">
        <title>Genome Survey of Euroglyphus maynei.</title>
        <authorList>
            <person name="Arlian L.G."/>
            <person name="Morgan M.S."/>
            <person name="Rider S.D."/>
        </authorList>
    </citation>
    <scope>NUCLEOTIDE SEQUENCE [LARGE SCALE GENOMIC DNA]</scope>
    <source>
        <strain evidence="13">Arlian Lab</strain>
        <tissue evidence="13">Whole body</tissue>
    </source>
</reference>
<name>A0A1Y3AWD7_EURMA</name>
<dbReference type="PANTHER" id="PTHR11042">
    <property type="entry name" value="EUKARYOTIC TRANSLATION INITIATION FACTOR 2-ALPHA KINASE EIF2-ALPHA KINASE -RELATED"/>
    <property type="match status" value="1"/>
</dbReference>
<dbReference type="Pfam" id="PF00069">
    <property type="entry name" value="Pkinase"/>
    <property type="match status" value="1"/>
</dbReference>
<evidence type="ECO:0000256" key="8">
    <source>
        <dbReference type="ARBA" id="ARBA00037982"/>
    </source>
</evidence>
<organism evidence="13 14">
    <name type="scientific">Euroglyphus maynei</name>
    <name type="common">Mayne's house dust mite</name>
    <dbReference type="NCBI Taxonomy" id="6958"/>
    <lineage>
        <taxon>Eukaryota</taxon>
        <taxon>Metazoa</taxon>
        <taxon>Ecdysozoa</taxon>
        <taxon>Arthropoda</taxon>
        <taxon>Chelicerata</taxon>
        <taxon>Arachnida</taxon>
        <taxon>Acari</taxon>
        <taxon>Acariformes</taxon>
        <taxon>Sarcoptiformes</taxon>
        <taxon>Astigmata</taxon>
        <taxon>Psoroptidia</taxon>
        <taxon>Analgoidea</taxon>
        <taxon>Pyroglyphidae</taxon>
        <taxon>Pyroglyphinae</taxon>
        <taxon>Euroglyphus</taxon>
    </lineage>
</organism>
<keyword evidence="11" id="KW-0175">Coiled coil</keyword>
<keyword evidence="2" id="KW-0723">Serine/threonine-protein kinase</keyword>
<dbReference type="InterPro" id="IPR050339">
    <property type="entry name" value="CC_SR_Kinase"/>
</dbReference>
<keyword evidence="3" id="KW-0808">Transferase</keyword>
<dbReference type="SUPFAM" id="SSF56112">
    <property type="entry name" value="Protein kinase-like (PK-like)"/>
    <property type="match status" value="1"/>
</dbReference>
<feature type="non-terminal residue" evidence="13">
    <location>
        <position position="463"/>
    </location>
</feature>
<dbReference type="Gene3D" id="1.10.510.10">
    <property type="entry name" value="Transferase(Phosphotransferase) domain 1"/>
    <property type="match status" value="1"/>
</dbReference>
<dbReference type="PROSITE" id="PS50011">
    <property type="entry name" value="PROTEIN_KINASE_DOM"/>
    <property type="match status" value="1"/>
</dbReference>
<comment type="caution">
    <text evidence="13">The sequence shown here is derived from an EMBL/GenBank/DDBJ whole genome shotgun (WGS) entry which is preliminary data.</text>
</comment>
<dbReference type="GO" id="GO:0005524">
    <property type="term" value="F:ATP binding"/>
    <property type="evidence" value="ECO:0007669"/>
    <property type="project" value="UniProtKB-KW"/>
</dbReference>
<keyword evidence="14" id="KW-1185">Reference proteome</keyword>
<dbReference type="GO" id="GO:0005634">
    <property type="term" value="C:nucleus"/>
    <property type="evidence" value="ECO:0007669"/>
    <property type="project" value="TreeGrafter"/>
</dbReference>
<dbReference type="EC" id="2.7.11.1" evidence="1"/>
<keyword evidence="4" id="KW-0547">Nucleotide-binding</keyword>
<evidence type="ECO:0000256" key="2">
    <source>
        <dbReference type="ARBA" id="ARBA00022527"/>
    </source>
</evidence>
<evidence type="ECO:0000256" key="10">
    <source>
        <dbReference type="ARBA" id="ARBA00048977"/>
    </source>
</evidence>
<feature type="coiled-coil region" evidence="11">
    <location>
        <begin position="424"/>
        <end position="454"/>
    </location>
</feature>
<dbReference type="InterPro" id="IPR011009">
    <property type="entry name" value="Kinase-like_dom_sf"/>
</dbReference>
<evidence type="ECO:0000259" key="12">
    <source>
        <dbReference type="PROSITE" id="PS50011"/>
    </source>
</evidence>
<comment type="catalytic activity">
    <reaction evidence="10">
        <text>L-seryl-[protein] + ATP = O-phospho-L-seryl-[protein] + ADP + H(+)</text>
        <dbReference type="Rhea" id="RHEA:17989"/>
        <dbReference type="Rhea" id="RHEA-COMP:9863"/>
        <dbReference type="Rhea" id="RHEA-COMP:11604"/>
        <dbReference type="ChEBI" id="CHEBI:15378"/>
        <dbReference type="ChEBI" id="CHEBI:29999"/>
        <dbReference type="ChEBI" id="CHEBI:30616"/>
        <dbReference type="ChEBI" id="CHEBI:83421"/>
        <dbReference type="ChEBI" id="CHEBI:456216"/>
        <dbReference type="EC" id="2.7.11.1"/>
    </reaction>
    <physiologicalReaction direction="left-to-right" evidence="10">
        <dbReference type="Rhea" id="RHEA:17990"/>
    </physiologicalReaction>
</comment>
<dbReference type="InterPro" id="IPR000719">
    <property type="entry name" value="Prot_kinase_dom"/>
</dbReference>
<protein>
    <recommendedName>
        <fullName evidence="1">non-specific serine/threonine protein kinase</fullName>
        <ecNumber evidence="1">2.7.11.1</ecNumber>
    </recommendedName>
</protein>
<dbReference type="PANTHER" id="PTHR11042:SF160">
    <property type="entry name" value="EUKARYOTIC TRANSLATION INITIATION FACTOR 2-ALPHA KINASE 1"/>
    <property type="match status" value="1"/>
</dbReference>
<gene>
    <name evidence="13" type="ORF">BLA29_003945</name>
</gene>
<dbReference type="SMART" id="SM00220">
    <property type="entry name" value="S_TKc"/>
    <property type="match status" value="1"/>
</dbReference>
<dbReference type="AlphaFoldDB" id="A0A1Y3AWD7"/>
<dbReference type="EMBL" id="MUJZ01060946">
    <property type="protein sequence ID" value="OTF71465.1"/>
    <property type="molecule type" value="Genomic_DNA"/>
</dbReference>
<dbReference type="OrthoDB" id="6513976at2759"/>
<keyword evidence="5" id="KW-0418">Kinase</keyword>
<evidence type="ECO:0000256" key="7">
    <source>
        <dbReference type="ARBA" id="ARBA00023193"/>
    </source>
</evidence>
<dbReference type="Proteomes" id="UP000194236">
    <property type="component" value="Unassembled WGS sequence"/>
</dbReference>
<dbReference type="GO" id="GO:0004694">
    <property type="term" value="F:eukaryotic translation initiation factor 2alpha kinase activity"/>
    <property type="evidence" value="ECO:0007669"/>
    <property type="project" value="TreeGrafter"/>
</dbReference>
<evidence type="ECO:0000256" key="5">
    <source>
        <dbReference type="ARBA" id="ARBA00022777"/>
    </source>
</evidence>
<dbReference type="InterPro" id="IPR008271">
    <property type="entry name" value="Ser/Thr_kinase_AS"/>
</dbReference>
<evidence type="ECO:0000256" key="1">
    <source>
        <dbReference type="ARBA" id="ARBA00012513"/>
    </source>
</evidence>
<accession>A0A1Y3AWD7</accession>
<dbReference type="GO" id="GO:0005737">
    <property type="term" value="C:cytoplasm"/>
    <property type="evidence" value="ECO:0007669"/>
    <property type="project" value="TreeGrafter"/>
</dbReference>
<keyword evidence="6" id="KW-0067">ATP-binding</keyword>
<proteinExistence type="inferred from homology"/>